<evidence type="ECO:0000256" key="8">
    <source>
        <dbReference type="PIRSR" id="PIRSR001100-1"/>
    </source>
</evidence>
<evidence type="ECO:0000256" key="3">
    <source>
        <dbReference type="ARBA" id="ARBA00023001"/>
    </source>
</evidence>
<proteinExistence type="inferred from homology"/>
<dbReference type="SUPFAM" id="SSF51989">
    <property type="entry name" value="Glycosyl hydrolases family 6, cellulases"/>
    <property type="match status" value="1"/>
</dbReference>
<evidence type="ECO:0000256" key="5">
    <source>
        <dbReference type="ARBA" id="ARBA00023277"/>
    </source>
</evidence>
<dbReference type="PRINTS" id="PR00733">
    <property type="entry name" value="GLHYDRLASE6"/>
</dbReference>
<evidence type="ECO:0000256" key="11">
    <source>
        <dbReference type="RuleBase" id="RU361186"/>
    </source>
</evidence>
<dbReference type="EC" id="3.2.1.-" evidence="11"/>
<feature type="binding site" evidence="9">
    <location>
        <position position="315"/>
    </location>
    <ligand>
        <name>substrate</name>
    </ligand>
</feature>
<dbReference type="PANTHER" id="PTHR34876:SF4">
    <property type="entry name" value="1,4-BETA-D-GLUCAN CELLOBIOHYDROLASE C-RELATED"/>
    <property type="match status" value="1"/>
</dbReference>
<accession>A0A5J5J0C3</accession>
<dbReference type="GO" id="GO:0004553">
    <property type="term" value="F:hydrolase activity, hydrolyzing O-glycosyl compounds"/>
    <property type="evidence" value="ECO:0007669"/>
    <property type="project" value="InterPro"/>
</dbReference>
<evidence type="ECO:0000313" key="13">
    <source>
        <dbReference type="EMBL" id="KAA9107777.1"/>
    </source>
</evidence>
<dbReference type="AlphaFoldDB" id="A0A5J5J0C3"/>
<comment type="similarity">
    <text evidence="11">Belongs to the glycosyl hydrolase family 6.</text>
</comment>
<keyword evidence="4" id="KW-1015">Disulfide bond</keyword>
<feature type="binding site" evidence="9">
    <location>
        <position position="129"/>
    </location>
    <ligand>
        <name>substrate</name>
    </ligand>
</feature>
<keyword evidence="6 11" id="KW-0326">Glycosidase</keyword>
<dbReference type="OrthoDB" id="309899at2"/>
<keyword evidence="12" id="KW-0812">Transmembrane</keyword>
<evidence type="ECO:0000256" key="1">
    <source>
        <dbReference type="ARBA" id="ARBA00022729"/>
    </source>
</evidence>
<keyword evidence="5 11" id="KW-0119">Carbohydrate metabolism</keyword>
<evidence type="ECO:0000256" key="12">
    <source>
        <dbReference type="SAM" id="Phobius"/>
    </source>
</evidence>
<evidence type="ECO:0000313" key="14">
    <source>
        <dbReference type="Proteomes" id="UP000325827"/>
    </source>
</evidence>
<reference evidence="14" key="1">
    <citation type="submission" date="2019-09" db="EMBL/GenBank/DDBJ databases">
        <title>Mumia zhuanghuii sp. nov. isolated from the intestinal contents of plateau pika (Ochotona curzoniae) in the Qinghai-Tibet plateau of China.</title>
        <authorList>
            <person name="Tian Z."/>
        </authorList>
    </citation>
    <scope>NUCLEOTIDE SEQUENCE [LARGE SCALE GENOMIC DNA]</scope>
    <source>
        <strain evidence="14">JCM 30598</strain>
    </source>
</reference>
<feature type="binding site" evidence="9">
    <location>
        <position position="277"/>
    </location>
    <ligand>
        <name>substrate</name>
    </ligand>
</feature>
<evidence type="ECO:0000256" key="4">
    <source>
        <dbReference type="ARBA" id="ARBA00023157"/>
    </source>
</evidence>
<gene>
    <name evidence="13" type="ORF">F6B43_10080</name>
</gene>
<comment type="caution">
    <text evidence="13">The sequence shown here is derived from an EMBL/GenBank/DDBJ whole genome shotgun (WGS) entry which is preliminary data.</text>
</comment>
<dbReference type="PANTHER" id="PTHR34876">
    <property type="match status" value="1"/>
</dbReference>
<evidence type="ECO:0000256" key="9">
    <source>
        <dbReference type="PIRSR" id="PIRSR001100-2"/>
    </source>
</evidence>
<feature type="binding site" evidence="9">
    <location>
        <position position="342"/>
    </location>
    <ligand>
        <name>substrate</name>
    </ligand>
</feature>
<keyword evidence="12" id="KW-1133">Transmembrane helix</keyword>
<keyword evidence="12" id="KW-0472">Membrane</keyword>
<keyword evidence="3 11" id="KW-0136">Cellulose degradation</keyword>
<dbReference type="PROSITE" id="PS00655">
    <property type="entry name" value="GLYCOSYL_HYDROL_F6_1"/>
    <property type="match status" value="1"/>
</dbReference>
<dbReference type="EMBL" id="VYSA01000002">
    <property type="protein sequence ID" value="KAA9107777.1"/>
    <property type="molecule type" value="Genomic_DNA"/>
</dbReference>
<evidence type="ECO:0000256" key="2">
    <source>
        <dbReference type="ARBA" id="ARBA00022801"/>
    </source>
</evidence>
<organism evidence="13 14">
    <name type="scientific">Microbacterium rhizomatis</name>
    <dbReference type="NCBI Taxonomy" id="1631477"/>
    <lineage>
        <taxon>Bacteria</taxon>
        <taxon>Bacillati</taxon>
        <taxon>Actinomycetota</taxon>
        <taxon>Actinomycetes</taxon>
        <taxon>Micrococcales</taxon>
        <taxon>Microbacteriaceae</taxon>
        <taxon>Microbacterium</taxon>
    </lineage>
</organism>
<dbReference type="PIRSF" id="PIRSF001100">
    <property type="entry name" value="Beta_cellobiohydrolase"/>
    <property type="match status" value="1"/>
</dbReference>
<sequence length="374" mass="38140">MLPPGAPPAGPTTAWAARRLDLVTNGESETPAQSYAWAPAPPAGPRRARRRRRAIILAVLVVAILAVIGVVIGVVVAASQPAASKAPHPGMALSVPSDTAAAKASATAPKGTDAATAAAYLAAQPTAVWLTPEHSGIGAVGATVAALLDEAKAADAALTLVVYGLPERDCGQYSAGGLAPADYETWVAEIGTALKAVPEVTTIVMLEPDSLALAPQCGNVDARVTQLQSAIGDLVADNTWIYLDGGHSSWLPADQMADLLRQAGVERVRGFATNVSNYNALGDEVAYAHKVSALLDGAHAVIDTSRNGAGSNGEWCNPSGRLIGEAGGTSGDDVVDLNLWIKPPGESDGTCNGGPAAGTWWAQSAVELTRNTAR</sequence>
<evidence type="ECO:0000256" key="10">
    <source>
        <dbReference type="PROSITE-ProRule" id="PRU10056"/>
    </source>
</evidence>
<feature type="binding site" evidence="9">
    <location>
        <position position="247"/>
    </location>
    <ligand>
        <name>substrate</name>
    </ligand>
</feature>
<evidence type="ECO:0000256" key="7">
    <source>
        <dbReference type="ARBA" id="ARBA00023326"/>
    </source>
</evidence>
<feature type="binding site" evidence="9">
    <location>
        <position position="346"/>
    </location>
    <ligand>
        <name>substrate</name>
    </ligand>
</feature>
<dbReference type="InterPro" id="IPR001524">
    <property type="entry name" value="Glyco_hydro_6_CS"/>
</dbReference>
<name>A0A5J5J0C3_9MICO</name>
<evidence type="ECO:0000256" key="6">
    <source>
        <dbReference type="ARBA" id="ARBA00023295"/>
    </source>
</evidence>
<feature type="binding site" evidence="9">
    <location>
        <position position="250"/>
    </location>
    <ligand>
        <name>substrate</name>
    </ligand>
</feature>
<keyword evidence="7 11" id="KW-0624">Polysaccharide degradation</keyword>
<keyword evidence="14" id="KW-1185">Reference proteome</keyword>
<dbReference type="InterPro" id="IPR016288">
    <property type="entry name" value="Beta_cellobiohydrolase"/>
</dbReference>
<dbReference type="Pfam" id="PF01341">
    <property type="entry name" value="Glyco_hydro_6"/>
    <property type="match status" value="1"/>
</dbReference>
<dbReference type="Proteomes" id="UP000325827">
    <property type="component" value="Unassembled WGS sequence"/>
</dbReference>
<feature type="active site" description="Proton donor" evidence="8">
    <location>
        <position position="209"/>
    </location>
</feature>
<feature type="active site" evidence="10">
    <location>
        <position position="169"/>
    </location>
</feature>
<protein>
    <recommendedName>
        <fullName evidence="11">Glucanase</fullName>
        <ecNumber evidence="11">3.2.1.-</ecNumber>
    </recommendedName>
</protein>
<dbReference type="InterPro" id="IPR036434">
    <property type="entry name" value="Beta_cellobiohydrolase_sf"/>
</dbReference>
<dbReference type="GO" id="GO:0030245">
    <property type="term" value="P:cellulose catabolic process"/>
    <property type="evidence" value="ECO:0007669"/>
    <property type="project" value="UniProtKB-KW"/>
</dbReference>
<feature type="transmembrane region" description="Helical" evidence="12">
    <location>
        <begin position="54"/>
        <end position="78"/>
    </location>
</feature>
<keyword evidence="1" id="KW-0732">Signal</keyword>
<dbReference type="Gene3D" id="3.20.20.40">
    <property type="entry name" value="1, 4-beta cellobiohydrolase"/>
    <property type="match status" value="1"/>
</dbReference>
<keyword evidence="2 11" id="KW-0378">Hydrolase</keyword>
<feature type="active site" description="Proton acceptor" evidence="8">
    <location>
        <position position="348"/>
    </location>
</feature>